<dbReference type="PANTHER" id="PTHR31668">
    <property type="entry name" value="GLUCOSE TRANSPORT TRANSCRIPTION REGULATOR RGT1-RELATED-RELATED"/>
    <property type="match status" value="1"/>
</dbReference>
<dbReference type="InterPro" id="IPR050797">
    <property type="entry name" value="Carb_Metab_Trans_Reg"/>
</dbReference>
<evidence type="ECO:0000313" key="6">
    <source>
        <dbReference type="Proteomes" id="UP000094444"/>
    </source>
</evidence>
<organism evidence="5 6">
    <name type="scientific">Diaporthe helianthi</name>
    <dbReference type="NCBI Taxonomy" id="158607"/>
    <lineage>
        <taxon>Eukaryota</taxon>
        <taxon>Fungi</taxon>
        <taxon>Dikarya</taxon>
        <taxon>Ascomycota</taxon>
        <taxon>Pezizomycotina</taxon>
        <taxon>Sordariomycetes</taxon>
        <taxon>Sordariomycetidae</taxon>
        <taxon>Diaporthales</taxon>
        <taxon>Diaporthaceae</taxon>
        <taxon>Diaporthe</taxon>
    </lineage>
</organism>
<dbReference type="CDD" id="cd00067">
    <property type="entry name" value="GAL4"/>
    <property type="match status" value="1"/>
</dbReference>
<dbReference type="AlphaFoldDB" id="A0A2P5HEW1"/>
<feature type="region of interest" description="Disordered" evidence="3">
    <location>
        <begin position="87"/>
        <end position="137"/>
    </location>
</feature>
<dbReference type="GO" id="GO:0000981">
    <property type="term" value="F:DNA-binding transcription factor activity, RNA polymerase II-specific"/>
    <property type="evidence" value="ECO:0007669"/>
    <property type="project" value="InterPro"/>
</dbReference>
<accession>A0A2P5HEW1</accession>
<feature type="compositionally biased region" description="Basic and acidic residues" evidence="3">
    <location>
        <begin position="46"/>
        <end position="55"/>
    </location>
</feature>
<dbReference type="PROSITE" id="PS50048">
    <property type="entry name" value="ZN2_CY6_FUNGAL_2"/>
    <property type="match status" value="1"/>
</dbReference>
<dbReference type="GO" id="GO:0005634">
    <property type="term" value="C:nucleus"/>
    <property type="evidence" value="ECO:0007669"/>
    <property type="project" value="TreeGrafter"/>
</dbReference>
<dbReference type="GO" id="GO:0008270">
    <property type="term" value="F:zinc ion binding"/>
    <property type="evidence" value="ECO:0007669"/>
    <property type="project" value="InterPro"/>
</dbReference>
<dbReference type="OrthoDB" id="2264294at2759"/>
<protein>
    <submittedName>
        <fullName evidence="5">Transcriptional activator protein DAL81</fullName>
    </submittedName>
</protein>
<reference evidence="5" key="1">
    <citation type="submission" date="2017-09" db="EMBL/GenBank/DDBJ databases">
        <title>Polyketide synthases of a Diaporthe helianthi virulent isolate.</title>
        <authorList>
            <person name="Baroncelli R."/>
        </authorList>
    </citation>
    <scope>NUCLEOTIDE SEQUENCE [LARGE SCALE GENOMIC DNA]</scope>
    <source>
        <strain evidence="5">7/96</strain>
    </source>
</reference>
<gene>
    <name evidence="5" type="ORF">DHEL01_v212812</name>
</gene>
<comment type="caution">
    <text evidence="5">The sequence shown here is derived from an EMBL/GenBank/DDBJ whole genome shotgun (WGS) entry which is preliminary data.</text>
</comment>
<dbReference type="Proteomes" id="UP000094444">
    <property type="component" value="Unassembled WGS sequence"/>
</dbReference>
<dbReference type="InterPro" id="IPR001138">
    <property type="entry name" value="Zn2Cys6_DnaBD"/>
</dbReference>
<keyword evidence="1" id="KW-0479">Metal-binding</keyword>
<dbReference type="InParanoid" id="A0A2P5HEW1"/>
<keyword evidence="2" id="KW-0539">Nucleus</keyword>
<feature type="region of interest" description="Disordered" evidence="3">
    <location>
        <begin position="1"/>
        <end position="57"/>
    </location>
</feature>
<evidence type="ECO:0000256" key="3">
    <source>
        <dbReference type="SAM" id="MobiDB-lite"/>
    </source>
</evidence>
<dbReference type="GO" id="GO:0003677">
    <property type="term" value="F:DNA binding"/>
    <property type="evidence" value="ECO:0007669"/>
    <property type="project" value="InterPro"/>
</dbReference>
<dbReference type="GO" id="GO:0001080">
    <property type="term" value="P:nitrogen catabolite activation of transcription from RNA polymerase II promoter"/>
    <property type="evidence" value="ECO:0007669"/>
    <property type="project" value="TreeGrafter"/>
</dbReference>
<dbReference type="SUPFAM" id="SSF57701">
    <property type="entry name" value="Zn2/Cys6 DNA-binding domain"/>
    <property type="match status" value="1"/>
</dbReference>
<sequence length="737" mass="81891">MDLLRDKCHASEASTCSSPDAGAGVGPGAPSAGQPHAAHSSQATRSRADRPCDTCRKRKSRCVKEPGQDKCVLCSFHRRACTYLDEPQRRKRPKADSLASISSTPEHRRQSSDPSSRKKPKSATSRDDSHATSPSSARSLLDCTLGLHGTAHFRYVGPSSVYEAQLLDVLHGPLDHGPDDTIPKFRRADHATTFLSRPDSKSLFSADDDDDLDYVESLVRPYGPALVSLYFRTVHPSFPVIHKAVWLEKYARSYKEFSPPQLAAFYLLAMDWWEYDPELSSKDKPDAAALLKVAMMTLAAVIHRPKLSTVQAGLLLLQRSGGDSWVLTSQVVALAEELGLHVDCSVWNIPDWEKGLRRRLAWAVFMQDKWAAFTHGRPSHIAPGSWRIPQLLPDDFPESAADDDGKDGSTDVGTGRQVFLHLTHLTEIMAETLEFLYGPNQMRTDSLYAQHGVQGLMNTVKPMVRRLEAWAEEIPPCLEMDSTRPRRLCSNGNLHLSYFITEIMIYRFILRRVTPETPPAVREVAREAGKACLEKAMSFVECLRPEHLQAFWWSAAPKSLALIRSFGGLLWATSGSEMEAGIYRQKVVDFQWSLKVRSRGVGFLTAAIREVEDSLDDPDMAHSPVVSTGKSLYYSLEEMNAAEMPPHSQVHSLPRHNLASMNGPLPTPPQISPVEQATPRVAPFNPAMYDQTQLGQGQLDPSALSFGIMDLDPAARQVYMDMTGQALFYTDMPMSNP</sequence>
<dbReference type="GO" id="GO:0006351">
    <property type="term" value="P:DNA-templated transcription"/>
    <property type="evidence" value="ECO:0007669"/>
    <property type="project" value="InterPro"/>
</dbReference>
<keyword evidence="6" id="KW-1185">Reference proteome</keyword>
<dbReference type="Gene3D" id="4.10.240.10">
    <property type="entry name" value="Zn(2)-C6 fungal-type DNA-binding domain"/>
    <property type="match status" value="1"/>
</dbReference>
<dbReference type="STRING" id="158607.A0A2P5HEW1"/>
<evidence type="ECO:0000256" key="2">
    <source>
        <dbReference type="ARBA" id="ARBA00023242"/>
    </source>
</evidence>
<dbReference type="SMART" id="SM00066">
    <property type="entry name" value="GAL4"/>
    <property type="match status" value="1"/>
</dbReference>
<evidence type="ECO:0000259" key="4">
    <source>
        <dbReference type="PROSITE" id="PS50048"/>
    </source>
</evidence>
<dbReference type="EMBL" id="MAVT02003157">
    <property type="protein sequence ID" value="POS68794.1"/>
    <property type="molecule type" value="Genomic_DNA"/>
</dbReference>
<evidence type="ECO:0000256" key="1">
    <source>
        <dbReference type="ARBA" id="ARBA00022723"/>
    </source>
</evidence>
<dbReference type="InterPro" id="IPR036864">
    <property type="entry name" value="Zn2-C6_fun-type_DNA-bd_sf"/>
</dbReference>
<evidence type="ECO:0000313" key="5">
    <source>
        <dbReference type="EMBL" id="POS68794.1"/>
    </source>
</evidence>
<dbReference type="PANTHER" id="PTHR31668:SF4">
    <property type="entry name" value="TRANSCRIPTIONAL ACTIVATOR PROTEIN DAL81"/>
    <property type="match status" value="1"/>
</dbReference>
<dbReference type="PROSITE" id="PS00463">
    <property type="entry name" value="ZN2_CY6_FUNGAL_1"/>
    <property type="match status" value="1"/>
</dbReference>
<dbReference type="InterPro" id="IPR007219">
    <property type="entry name" value="XnlR_reg_dom"/>
</dbReference>
<feature type="domain" description="Zn(2)-C6 fungal-type" evidence="4">
    <location>
        <begin position="51"/>
        <end position="83"/>
    </location>
</feature>
<dbReference type="FunCoup" id="A0A2P5HEW1">
    <property type="interactions" value="271"/>
</dbReference>
<dbReference type="Pfam" id="PF04082">
    <property type="entry name" value="Fungal_trans"/>
    <property type="match status" value="1"/>
</dbReference>
<dbReference type="CDD" id="cd12148">
    <property type="entry name" value="fungal_TF_MHR"/>
    <property type="match status" value="1"/>
</dbReference>
<feature type="compositionally biased region" description="Low complexity" evidence="3">
    <location>
        <begin position="17"/>
        <end position="35"/>
    </location>
</feature>
<name>A0A2P5HEW1_DIAHE</name>
<dbReference type="SMART" id="SM00906">
    <property type="entry name" value="Fungal_trans"/>
    <property type="match status" value="1"/>
</dbReference>
<proteinExistence type="predicted"/>
<feature type="compositionally biased region" description="Basic and acidic residues" evidence="3">
    <location>
        <begin position="1"/>
        <end position="10"/>
    </location>
</feature>